<feature type="compositionally biased region" description="Polar residues" evidence="1">
    <location>
        <begin position="376"/>
        <end position="393"/>
    </location>
</feature>
<feature type="compositionally biased region" description="Basic residues" evidence="1">
    <location>
        <begin position="14"/>
        <end position="27"/>
    </location>
</feature>
<gene>
    <name evidence="2" type="ORF">MELLADRAFT_114724</name>
</gene>
<dbReference type="GeneID" id="18925444"/>
<dbReference type="Proteomes" id="UP000001072">
    <property type="component" value="Unassembled WGS sequence"/>
</dbReference>
<evidence type="ECO:0000313" key="2">
    <source>
        <dbReference type="EMBL" id="EGF96937.1"/>
    </source>
</evidence>
<dbReference type="RefSeq" id="XP_007419794.1">
    <property type="nucleotide sequence ID" value="XM_007419732.1"/>
</dbReference>
<proteinExistence type="predicted"/>
<dbReference type="KEGG" id="mlr:MELLADRAFT_114724"/>
<dbReference type="InParanoid" id="F4SEI9"/>
<dbReference type="EMBL" id="GL883472">
    <property type="protein sequence ID" value="EGF96937.1"/>
    <property type="molecule type" value="Genomic_DNA"/>
</dbReference>
<accession>F4SEI9</accession>
<evidence type="ECO:0000313" key="3">
    <source>
        <dbReference type="Proteomes" id="UP000001072"/>
    </source>
</evidence>
<name>F4SEI9_MELLP</name>
<feature type="region of interest" description="Disordered" evidence="1">
    <location>
        <begin position="1"/>
        <end position="36"/>
    </location>
</feature>
<dbReference type="AlphaFoldDB" id="F4SEI9"/>
<sequence>METRRRNYTTHPRSPPKRQRRVQRKKQVLPEINNTTENSQTLSYNISLLPPLPVSPVFPILNDLPPLPLSPLNLTPSPPNLIPNPLIQSPELKPDFCTPSTEEPRVSVSPISIFPELSTLPPLPESPTSDSELNSALSRLNLHTTDLTYAIQRPTSKYPTLIAESFTSKPTTFNPSPITFPARYFYPLPTMSTEKNSAESKQDASTNTKYVFSEDDVNTARNETEMIAHMSKVDSLVYEIQSTGFVWNADSIRGLFYQIAMPPEMTKEINKDLDSKYDSKNPNYKLDDIKSAIQIYLTREKTASETIVISNLSTQVDAMSVGTRPRQSTPLRTPTPRHQPSQQRFNQSYASQQRFSQPFTPRQKVSKIDPMRWTQGPVNWMNSNEPRNQSESAPVQIPESAVKGVKEGALQCFFCGKFGHLYIEGNCPLYNGNGDRTGAHYRDWRRTSNGKHYILTPWSESSFITSKSKLG</sequence>
<organism evidence="3">
    <name type="scientific">Melampsora larici-populina (strain 98AG31 / pathotype 3-4-7)</name>
    <name type="common">Poplar leaf rust fungus</name>
    <dbReference type="NCBI Taxonomy" id="747676"/>
    <lineage>
        <taxon>Eukaryota</taxon>
        <taxon>Fungi</taxon>
        <taxon>Dikarya</taxon>
        <taxon>Basidiomycota</taxon>
        <taxon>Pucciniomycotina</taxon>
        <taxon>Pucciniomycetes</taxon>
        <taxon>Pucciniales</taxon>
        <taxon>Melampsoraceae</taxon>
        <taxon>Melampsora</taxon>
    </lineage>
</organism>
<feature type="region of interest" description="Disordered" evidence="1">
    <location>
        <begin position="319"/>
        <end position="393"/>
    </location>
</feature>
<reference evidence="3" key="1">
    <citation type="journal article" date="2011" name="Proc. Natl. Acad. Sci. U.S.A.">
        <title>Obligate biotrophy features unraveled by the genomic analysis of rust fungi.</title>
        <authorList>
            <person name="Duplessis S."/>
            <person name="Cuomo C.A."/>
            <person name="Lin Y.-C."/>
            <person name="Aerts A."/>
            <person name="Tisserant E."/>
            <person name="Veneault-Fourrey C."/>
            <person name="Joly D.L."/>
            <person name="Hacquard S."/>
            <person name="Amselem J."/>
            <person name="Cantarel B.L."/>
            <person name="Chiu R."/>
            <person name="Coutinho P.M."/>
            <person name="Feau N."/>
            <person name="Field M."/>
            <person name="Frey P."/>
            <person name="Gelhaye E."/>
            <person name="Goldberg J."/>
            <person name="Grabherr M.G."/>
            <person name="Kodira C.D."/>
            <person name="Kohler A."/>
            <person name="Kuees U."/>
            <person name="Lindquist E.A."/>
            <person name="Lucas S.M."/>
            <person name="Mago R."/>
            <person name="Mauceli E."/>
            <person name="Morin E."/>
            <person name="Murat C."/>
            <person name="Pangilinan J.L."/>
            <person name="Park R."/>
            <person name="Pearson M."/>
            <person name="Quesneville H."/>
            <person name="Rouhier N."/>
            <person name="Sakthikumar S."/>
            <person name="Salamov A.A."/>
            <person name="Schmutz J."/>
            <person name="Selles B."/>
            <person name="Shapiro H."/>
            <person name="Tanguay P."/>
            <person name="Tuskan G.A."/>
            <person name="Henrissat B."/>
            <person name="Van de Peer Y."/>
            <person name="Rouze P."/>
            <person name="Ellis J.G."/>
            <person name="Dodds P.N."/>
            <person name="Schein J.E."/>
            <person name="Zhong S."/>
            <person name="Hamelin R.C."/>
            <person name="Grigoriev I.V."/>
            <person name="Szabo L.J."/>
            <person name="Martin F."/>
        </authorList>
    </citation>
    <scope>NUCLEOTIDE SEQUENCE [LARGE SCALE GENOMIC DNA]</scope>
    <source>
        <strain evidence="3">98AG31 / pathotype 3-4-7</strain>
    </source>
</reference>
<evidence type="ECO:0000256" key="1">
    <source>
        <dbReference type="SAM" id="MobiDB-lite"/>
    </source>
</evidence>
<keyword evidence="3" id="KW-1185">Reference proteome</keyword>
<feature type="compositionally biased region" description="Polar residues" evidence="1">
    <location>
        <begin position="325"/>
        <end position="360"/>
    </location>
</feature>
<protein>
    <submittedName>
        <fullName evidence="2">Uncharacterized protein</fullName>
    </submittedName>
</protein>
<dbReference type="VEuPathDB" id="FungiDB:MELLADRAFT_114724"/>
<dbReference type="HOGENOM" id="CLU_580149_0_0_1"/>